<dbReference type="PANTHER" id="PTHR12599:SF0">
    <property type="entry name" value="PTERIN-4-ALPHA-CARBINOLAMINE DEHYDRATASE"/>
    <property type="match status" value="1"/>
</dbReference>
<evidence type="ECO:0000256" key="4">
    <source>
        <dbReference type="ARBA" id="ARBA00023239"/>
    </source>
</evidence>
<comment type="catalytic activity">
    <reaction evidence="1">
        <text>(4aS,6R)-4a-hydroxy-L-erythro-5,6,7,8-tetrahydrobiopterin = (6R)-L-erythro-6,7-dihydrobiopterin + H2O</text>
        <dbReference type="Rhea" id="RHEA:11920"/>
        <dbReference type="ChEBI" id="CHEBI:15377"/>
        <dbReference type="ChEBI" id="CHEBI:15642"/>
        <dbReference type="ChEBI" id="CHEBI:43120"/>
        <dbReference type="EC" id="4.2.1.96"/>
    </reaction>
</comment>
<organism evidence="5">
    <name type="scientific">Sediminibacterium sp. KACHI17</name>
    <dbReference type="NCBI Taxonomy" id="1751071"/>
    <lineage>
        <taxon>Bacteria</taxon>
        <taxon>Pseudomonadati</taxon>
        <taxon>Bacteroidota</taxon>
        <taxon>Chitinophagia</taxon>
        <taxon>Chitinophagales</taxon>
        <taxon>Chitinophagaceae</taxon>
        <taxon>Sediminibacterium</taxon>
    </lineage>
</organism>
<proteinExistence type="inferred from homology"/>
<dbReference type="Gene3D" id="3.30.1360.20">
    <property type="entry name" value="Transcriptional coactivator/pterin dehydratase"/>
    <property type="match status" value="1"/>
</dbReference>
<reference evidence="5" key="1">
    <citation type="submission" date="2024-02" db="EMBL/GenBank/DDBJ databases">
        <title>Sediminibacterium planktonica sp. nov. and Sediminibacterium longus sp. nov., isolated from surface lake and river water.</title>
        <authorList>
            <person name="Watanabe K."/>
            <person name="Takemine S."/>
            <person name="Ishii Y."/>
            <person name="Ogata Y."/>
            <person name="Shindo C."/>
            <person name="Suda W."/>
        </authorList>
    </citation>
    <scope>NUCLEOTIDE SEQUENCE</scope>
    <source>
        <strain evidence="5">KACHI17</strain>
    </source>
</reference>
<dbReference type="SUPFAM" id="SSF55248">
    <property type="entry name" value="PCD-like"/>
    <property type="match status" value="1"/>
</dbReference>
<protein>
    <recommendedName>
        <fullName evidence="3">4a-hydroxytetrahydrobiopterin dehydratase</fullName>
        <ecNumber evidence="3">4.2.1.96</ecNumber>
    </recommendedName>
</protein>
<dbReference type="EMBL" id="AP029612">
    <property type="protein sequence ID" value="BFG70889.1"/>
    <property type="molecule type" value="Genomic_DNA"/>
</dbReference>
<evidence type="ECO:0000256" key="2">
    <source>
        <dbReference type="ARBA" id="ARBA00006472"/>
    </source>
</evidence>
<dbReference type="InterPro" id="IPR001533">
    <property type="entry name" value="Pterin_deHydtase"/>
</dbReference>
<gene>
    <name evidence="5" type="ORF">KACHI17_17700</name>
</gene>
<evidence type="ECO:0000256" key="3">
    <source>
        <dbReference type="ARBA" id="ARBA00013252"/>
    </source>
</evidence>
<sequence length="95" mass="11334">MTSHSLHYSVFIIQNSFIIMWVEENNKLYKKFQFQNFSEAFAFMTRVAIEAEKLNHHPYWSNVWNTVEIWLSTHDAGDIVTDLDHKLAERIDKLC</sequence>
<evidence type="ECO:0000313" key="5">
    <source>
        <dbReference type="EMBL" id="BFG70889.1"/>
    </source>
</evidence>
<comment type="similarity">
    <text evidence="2">Belongs to the pterin-4-alpha-carbinolamine dehydratase family.</text>
</comment>
<dbReference type="AlphaFoldDB" id="A0AAT9GJT2"/>
<dbReference type="GO" id="GO:0008124">
    <property type="term" value="F:4-alpha-hydroxytetrahydrobiopterin dehydratase activity"/>
    <property type="evidence" value="ECO:0007669"/>
    <property type="project" value="UniProtKB-EC"/>
</dbReference>
<dbReference type="PANTHER" id="PTHR12599">
    <property type="entry name" value="PTERIN-4-ALPHA-CARBINOLAMINE DEHYDRATASE"/>
    <property type="match status" value="1"/>
</dbReference>
<dbReference type="EC" id="4.2.1.96" evidence="3"/>
<name>A0AAT9GJT2_9BACT</name>
<keyword evidence="4" id="KW-0456">Lyase</keyword>
<dbReference type="InterPro" id="IPR036428">
    <property type="entry name" value="PCD_sf"/>
</dbReference>
<dbReference type="Pfam" id="PF01329">
    <property type="entry name" value="Pterin_4a"/>
    <property type="match status" value="1"/>
</dbReference>
<accession>A0AAT9GJT2</accession>
<evidence type="ECO:0000256" key="1">
    <source>
        <dbReference type="ARBA" id="ARBA00001554"/>
    </source>
</evidence>
<dbReference type="GO" id="GO:0006729">
    <property type="term" value="P:tetrahydrobiopterin biosynthetic process"/>
    <property type="evidence" value="ECO:0007669"/>
    <property type="project" value="InterPro"/>
</dbReference>